<proteinExistence type="inferred from homology"/>
<dbReference type="PROSITE" id="PS51257">
    <property type="entry name" value="PROKAR_LIPOPROTEIN"/>
    <property type="match status" value="1"/>
</dbReference>
<keyword evidence="2" id="KW-0449">Lipoprotein</keyword>
<comment type="subcellular location">
    <subcellularLocation>
        <location evidence="2">Cell membrane</location>
        <topology evidence="2">Lipid-anchor</topology>
    </subcellularLocation>
</comment>
<dbReference type="EMBL" id="QENQ01000001">
    <property type="protein sequence ID" value="PVX28544.1"/>
    <property type="molecule type" value="Genomic_DNA"/>
</dbReference>
<sequence length="477" mass="49216">MMRPQSLLPLVLLAGCTVGPHSLTTPVPLPPAQTPGAITPASGAAQQLGAVPAIVPNWWQSFGSAKLDALVARTLAHNDDLAAAEASLRQAQEMARVARGAQAPQVDAGYQAQRTQVSRSLSNPLADQNTFLYSFHTAQLTVAYPIDLFGAGRNKVRSARAAAEVAAHQLRAAQATAIANLVQAVIDHAALVAQIEATRAAIQDNRTLVALLEKRRNLGDVGEADVSAQQTALATIEATLAPLERQRQHQAGLIATLAGDAPGTAVALPSLAELHLPATLPLALPAEIVANRPDVRAAEAEVKAAAADVGSAIAARLPSLTLTGNAGGSSTRFFDMFKGSNPFFSIVGGLTQPIFHGAQLKHQQRAAEAALDAAKAQYRAAALQAFLDVDDAIAGLRTDAEALDAAARADAAATRTLAMTRRQVELGALGTLQLLNASSAASQASVQLVQAKAARLTDSVALYLASGSTPADLAAAR</sequence>
<comment type="caution">
    <text evidence="3">The sequence shown here is derived from an EMBL/GenBank/DDBJ whole genome shotgun (WGS) entry which is preliminary data.</text>
</comment>
<organism evidence="3 4">
    <name type="scientific">Sphingomonas pokkalii</name>
    <dbReference type="NCBI Taxonomy" id="2175090"/>
    <lineage>
        <taxon>Bacteria</taxon>
        <taxon>Pseudomonadati</taxon>
        <taxon>Pseudomonadota</taxon>
        <taxon>Alphaproteobacteria</taxon>
        <taxon>Sphingomonadales</taxon>
        <taxon>Sphingomonadaceae</taxon>
        <taxon>Sphingomonas</taxon>
    </lineage>
</organism>
<dbReference type="Gene3D" id="1.20.1600.10">
    <property type="entry name" value="Outer membrane efflux proteins (OEP)"/>
    <property type="match status" value="1"/>
</dbReference>
<dbReference type="InterPro" id="IPR003423">
    <property type="entry name" value="OMP_efflux"/>
</dbReference>
<dbReference type="GO" id="GO:0005886">
    <property type="term" value="C:plasma membrane"/>
    <property type="evidence" value="ECO:0007669"/>
    <property type="project" value="UniProtKB-SubCell"/>
</dbReference>
<dbReference type="Gene3D" id="2.20.200.10">
    <property type="entry name" value="Outer membrane efflux proteins (OEP)"/>
    <property type="match status" value="1"/>
</dbReference>
<keyword evidence="4" id="KW-1185">Reference proteome</keyword>
<evidence type="ECO:0000313" key="3">
    <source>
        <dbReference type="EMBL" id="PVX28544.1"/>
    </source>
</evidence>
<keyword evidence="2" id="KW-0812">Transmembrane</keyword>
<dbReference type="GO" id="GO:0015562">
    <property type="term" value="F:efflux transmembrane transporter activity"/>
    <property type="evidence" value="ECO:0007669"/>
    <property type="project" value="InterPro"/>
</dbReference>
<dbReference type="SUPFAM" id="SSF56954">
    <property type="entry name" value="Outer membrane efflux proteins (OEP)"/>
    <property type="match status" value="1"/>
</dbReference>
<name>A0A2U0SB47_9SPHN</name>
<protein>
    <submittedName>
        <fullName evidence="3">Metal transporter</fullName>
    </submittedName>
</protein>
<evidence type="ECO:0000313" key="4">
    <source>
        <dbReference type="Proteomes" id="UP000245890"/>
    </source>
</evidence>
<dbReference type="AlphaFoldDB" id="A0A2U0SB47"/>
<dbReference type="Pfam" id="PF02321">
    <property type="entry name" value="OEP"/>
    <property type="match status" value="2"/>
</dbReference>
<dbReference type="NCBIfam" id="TIGR01845">
    <property type="entry name" value="outer_NodT"/>
    <property type="match status" value="1"/>
</dbReference>
<dbReference type="PANTHER" id="PTHR30203:SF33">
    <property type="entry name" value="BLR4455 PROTEIN"/>
    <property type="match status" value="1"/>
</dbReference>
<reference evidence="3 4" key="1">
    <citation type="submission" date="2018-05" db="EMBL/GenBank/DDBJ databases">
        <title>Description of Sphingomonas pokkalii sp nov, isolated from the rhizosphere of saline tolerant pokkali rice and its draft genome analysis.</title>
        <authorList>
            <person name="Menon R."/>
            <person name="Kumari S."/>
            <person name="Rameshkumar N."/>
        </authorList>
    </citation>
    <scope>NUCLEOTIDE SEQUENCE [LARGE SCALE GENOMIC DNA]</scope>
    <source>
        <strain evidence="3 4">L3B27</strain>
    </source>
</reference>
<comment type="similarity">
    <text evidence="1 2">Belongs to the outer membrane factor (OMF) (TC 1.B.17) family.</text>
</comment>
<keyword evidence="2" id="KW-0564">Palmitate</keyword>
<keyword evidence="2" id="KW-0472">Membrane</keyword>
<evidence type="ECO:0000256" key="1">
    <source>
        <dbReference type="ARBA" id="ARBA00007613"/>
    </source>
</evidence>
<dbReference type="Proteomes" id="UP000245890">
    <property type="component" value="Unassembled WGS sequence"/>
</dbReference>
<dbReference type="OrthoDB" id="7181739at2"/>
<keyword evidence="2" id="KW-1134">Transmembrane beta strand</keyword>
<dbReference type="InterPro" id="IPR010131">
    <property type="entry name" value="MdtP/NodT-like"/>
</dbReference>
<gene>
    <name evidence="3" type="ORF">DD559_03635</name>
</gene>
<accession>A0A2U0SB47</accession>
<evidence type="ECO:0000256" key="2">
    <source>
        <dbReference type="RuleBase" id="RU362097"/>
    </source>
</evidence>
<dbReference type="PANTHER" id="PTHR30203">
    <property type="entry name" value="OUTER MEMBRANE CATION EFFLUX PROTEIN"/>
    <property type="match status" value="1"/>
</dbReference>